<keyword evidence="7 8" id="KW-0804">Transcription</keyword>
<evidence type="ECO:0000256" key="7">
    <source>
        <dbReference type="ARBA" id="ARBA00023163"/>
    </source>
</evidence>
<name>A0A1M7YEL2_9BACT</name>
<evidence type="ECO:0000256" key="6">
    <source>
        <dbReference type="ARBA" id="ARBA00023125"/>
    </source>
</evidence>
<dbReference type="EMBL" id="FRFE01000022">
    <property type="protein sequence ID" value="SHO51019.1"/>
    <property type="molecule type" value="Genomic_DNA"/>
</dbReference>
<dbReference type="Pfam" id="PF22811">
    <property type="entry name" value="Zn_ribbon_NrdR"/>
    <property type="match status" value="1"/>
</dbReference>
<evidence type="ECO:0000256" key="1">
    <source>
        <dbReference type="ARBA" id="ARBA00022491"/>
    </source>
</evidence>
<dbReference type="PROSITE" id="PS51161">
    <property type="entry name" value="ATP_CONE"/>
    <property type="match status" value="1"/>
</dbReference>
<proteinExistence type="inferred from homology"/>
<keyword evidence="4 8" id="KW-0067">ATP-binding</keyword>
<evidence type="ECO:0000259" key="9">
    <source>
        <dbReference type="PROSITE" id="PS51161"/>
    </source>
</evidence>
<keyword evidence="6 8" id="KW-0238">DNA-binding</keyword>
<keyword evidence="2 8" id="KW-0547">Nucleotide-binding</keyword>
<dbReference type="Proteomes" id="UP000184603">
    <property type="component" value="Unassembled WGS sequence"/>
</dbReference>
<dbReference type="STRING" id="1121416.SAMN02745220_03766"/>
<evidence type="ECO:0000256" key="4">
    <source>
        <dbReference type="ARBA" id="ARBA00022840"/>
    </source>
</evidence>
<dbReference type="GO" id="GO:0005524">
    <property type="term" value="F:ATP binding"/>
    <property type="evidence" value="ECO:0007669"/>
    <property type="project" value="UniProtKB-UniRule"/>
</dbReference>
<keyword evidence="11" id="KW-1185">Reference proteome</keyword>
<evidence type="ECO:0000256" key="3">
    <source>
        <dbReference type="ARBA" id="ARBA00022771"/>
    </source>
</evidence>
<dbReference type="GO" id="GO:0045892">
    <property type="term" value="P:negative regulation of DNA-templated transcription"/>
    <property type="evidence" value="ECO:0007669"/>
    <property type="project" value="UniProtKB-UniRule"/>
</dbReference>
<evidence type="ECO:0000313" key="10">
    <source>
        <dbReference type="EMBL" id="SHO51019.1"/>
    </source>
</evidence>
<comment type="function">
    <text evidence="8">Negatively regulates transcription of bacterial ribonucleotide reductase nrd genes and operons by binding to NrdR-boxes.</text>
</comment>
<evidence type="ECO:0000256" key="2">
    <source>
        <dbReference type="ARBA" id="ARBA00022741"/>
    </source>
</evidence>
<comment type="similarity">
    <text evidence="8">Belongs to the NrdR family.</text>
</comment>
<organism evidence="10 11">
    <name type="scientific">Desulfopila aestuarii DSM 18488</name>
    <dbReference type="NCBI Taxonomy" id="1121416"/>
    <lineage>
        <taxon>Bacteria</taxon>
        <taxon>Pseudomonadati</taxon>
        <taxon>Thermodesulfobacteriota</taxon>
        <taxon>Desulfobulbia</taxon>
        <taxon>Desulfobulbales</taxon>
        <taxon>Desulfocapsaceae</taxon>
        <taxon>Desulfopila</taxon>
    </lineage>
</organism>
<dbReference type="GO" id="GO:0003677">
    <property type="term" value="F:DNA binding"/>
    <property type="evidence" value="ECO:0007669"/>
    <property type="project" value="UniProtKB-KW"/>
</dbReference>
<dbReference type="InterPro" id="IPR005144">
    <property type="entry name" value="ATP-cone_dom"/>
</dbReference>
<dbReference type="PANTHER" id="PTHR30455">
    <property type="entry name" value="TRANSCRIPTIONAL REPRESSOR NRDR"/>
    <property type="match status" value="1"/>
</dbReference>
<dbReference type="GO" id="GO:0008270">
    <property type="term" value="F:zinc ion binding"/>
    <property type="evidence" value="ECO:0007669"/>
    <property type="project" value="UniProtKB-UniRule"/>
</dbReference>
<protein>
    <recommendedName>
        <fullName evidence="8">Transcriptional repressor NrdR</fullName>
    </recommendedName>
</protein>
<feature type="zinc finger region" evidence="8">
    <location>
        <begin position="3"/>
        <end position="34"/>
    </location>
</feature>
<dbReference type="InterPro" id="IPR055173">
    <property type="entry name" value="NrdR-like_N"/>
</dbReference>
<dbReference type="NCBIfam" id="TIGR00244">
    <property type="entry name" value="transcriptional regulator NrdR"/>
    <property type="match status" value="1"/>
</dbReference>
<feature type="domain" description="ATP-cone" evidence="9">
    <location>
        <begin position="49"/>
        <end position="139"/>
    </location>
</feature>
<keyword evidence="3 8" id="KW-0863">Zinc-finger</keyword>
<reference evidence="10 11" key="1">
    <citation type="submission" date="2016-12" db="EMBL/GenBank/DDBJ databases">
        <authorList>
            <person name="Song W.-J."/>
            <person name="Kurnit D.M."/>
        </authorList>
    </citation>
    <scope>NUCLEOTIDE SEQUENCE [LARGE SCALE GENOMIC DNA]</scope>
    <source>
        <strain evidence="10 11">DSM 18488</strain>
    </source>
</reference>
<comment type="cofactor">
    <cofactor evidence="8">
        <name>Zn(2+)</name>
        <dbReference type="ChEBI" id="CHEBI:29105"/>
    </cofactor>
    <text evidence="8">Binds 1 zinc ion.</text>
</comment>
<dbReference type="RefSeq" id="WP_073615214.1">
    <property type="nucleotide sequence ID" value="NZ_FRFE01000022.1"/>
</dbReference>
<dbReference type="AlphaFoldDB" id="A0A1M7YEL2"/>
<gene>
    <name evidence="8" type="primary">nrdR</name>
    <name evidence="10" type="ORF">SAMN02745220_03766</name>
</gene>
<dbReference type="HAMAP" id="MF_00440">
    <property type="entry name" value="NrdR"/>
    <property type="match status" value="1"/>
</dbReference>
<sequence>MKCPYCGHLDNKVIDSRLNKECTITRRRRSCLACDQRFTTYERLEVMMPMLVKKDGRREAWDRHKMAVGLEKACEKRPISRDRIDEFVDDIEHRLQDIGSKEVSSQVIGEWVMEDLSKLDEVAYVRFASVYRQFKDVNEFMDELKSLLDSRRENEH</sequence>
<evidence type="ECO:0000256" key="5">
    <source>
        <dbReference type="ARBA" id="ARBA00023015"/>
    </source>
</evidence>
<keyword evidence="8" id="KW-0479">Metal-binding</keyword>
<evidence type="ECO:0000313" key="11">
    <source>
        <dbReference type="Proteomes" id="UP000184603"/>
    </source>
</evidence>
<accession>A0A1M7YEL2</accession>
<dbReference type="InterPro" id="IPR003796">
    <property type="entry name" value="RNR_NrdR-like"/>
</dbReference>
<dbReference type="Pfam" id="PF03477">
    <property type="entry name" value="ATP-cone"/>
    <property type="match status" value="1"/>
</dbReference>
<dbReference type="PANTHER" id="PTHR30455:SF2">
    <property type="entry name" value="TRANSCRIPTIONAL REPRESSOR NRDR"/>
    <property type="match status" value="1"/>
</dbReference>
<dbReference type="OrthoDB" id="9807461at2"/>
<evidence type="ECO:0000256" key="8">
    <source>
        <dbReference type="HAMAP-Rule" id="MF_00440"/>
    </source>
</evidence>
<keyword evidence="5 8" id="KW-0805">Transcription regulation</keyword>
<keyword evidence="1 8" id="KW-0678">Repressor</keyword>
<keyword evidence="8" id="KW-0862">Zinc</keyword>